<comment type="caution">
    <text evidence="1">The sequence shown here is derived from an EMBL/GenBank/DDBJ whole genome shotgun (WGS) entry which is preliminary data.</text>
</comment>
<dbReference type="Proteomes" id="UP001215461">
    <property type="component" value="Unassembled WGS sequence"/>
</dbReference>
<proteinExistence type="predicted"/>
<reference evidence="1 2" key="1">
    <citation type="submission" date="2020-03" db="EMBL/GenBank/DDBJ databases">
        <title>Comparative genomics of Weissella paramesenteroides.</title>
        <authorList>
            <person name="Kant R."/>
            <person name="Takala T."/>
            <person name="Saris P."/>
        </authorList>
    </citation>
    <scope>NUCLEOTIDE SEQUENCE [LARGE SCALE GENOMIC DNA]</scope>
    <source>
        <strain evidence="1 2">SJ27-4</strain>
    </source>
</reference>
<protein>
    <submittedName>
        <fullName evidence="1">Uncharacterized protein</fullName>
    </submittedName>
</protein>
<evidence type="ECO:0000313" key="1">
    <source>
        <dbReference type="EMBL" id="MDF8370825.1"/>
    </source>
</evidence>
<evidence type="ECO:0000313" key="2">
    <source>
        <dbReference type="Proteomes" id="UP001215461"/>
    </source>
</evidence>
<accession>A0ABD4XIE3</accession>
<organism evidence="1 2">
    <name type="scientific">Weissella paramesenteroides</name>
    <name type="common">Leuconostoc paramesenteroides</name>
    <dbReference type="NCBI Taxonomy" id="1249"/>
    <lineage>
        <taxon>Bacteria</taxon>
        <taxon>Bacillati</taxon>
        <taxon>Bacillota</taxon>
        <taxon>Bacilli</taxon>
        <taxon>Lactobacillales</taxon>
        <taxon>Lactobacillaceae</taxon>
        <taxon>Weissella</taxon>
    </lineage>
</organism>
<dbReference type="EMBL" id="JAANXN010000004">
    <property type="protein sequence ID" value="MDF8370825.1"/>
    <property type="molecule type" value="Genomic_DNA"/>
</dbReference>
<dbReference type="AlphaFoldDB" id="A0ABD4XIE3"/>
<gene>
    <name evidence="1" type="ORF">G9403_04010</name>
</gene>
<sequence length="49" mass="5512">MALFGTKAWAKQTLKGAGVSQILVAKRPKRLANTTITALYQEIFRRHLI</sequence>
<name>A0ABD4XIE3_WEIPA</name>
<dbReference type="RefSeq" id="WP_164222929.1">
    <property type="nucleotide sequence ID" value="NZ_CP049940.1"/>
</dbReference>